<keyword evidence="2 3" id="KW-0067">ATP-binding</keyword>
<dbReference type="InterPro" id="IPR008271">
    <property type="entry name" value="Ser/Thr_kinase_AS"/>
</dbReference>
<dbReference type="CDD" id="cd05117">
    <property type="entry name" value="STKc_CAMK"/>
    <property type="match status" value="1"/>
</dbReference>
<evidence type="ECO:0000256" key="3">
    <source>
        <dbReference type="PROSITE-ProRule" id="PRU10141"/>
    </source>
</evidence>
<dbReference type="STRING" id="212602.A0A420I1E1"/>
<evidence type="ECO:0000256" key="1">
    <source>
        <dbReference type="ARBA" id="ARBA00022741"/>
    </source>
</evidence>
<keyword evidence="4" id="KW-0723">Serine/threonine-protein kinase</keyword>
<evidence type="ECO:0000259" key="5">
    <source>
        <dbReference type="PROSITE" id="PS50011"/>
    </source>
</evidence>
<dbReference type="InterPro" id="IPR017441">
    <property type="entry name" value="Protein_kinase_ATP_BS"/>
</dbReference>
<dbReference type="Proteomes" id="UP000286134">
    <property type="component" value="Unassembled WGS sequence"/>
</dbReference>
<evidence type="ECO:0000313" key="7">
    <source>
        <dbReference type="Proteomes" id="UP000286134"/>
    </source>
</evidence>
<evidence type="ECO:0000256" key="4">
    <source>
        <dbReference type="RuleBase" id="RU000304"/>
    </source>
</evidence>
<gene>
    <name evidence="6" type="ORF">OnM2_025068</name>
</gene>
<dbReference type="OrthoDB" id="40902at2759"/>
<dbReference type="SMART" id="SM00220">
    <property type="entry name" value="S_TKc"/>
    <property type="match status" value="1"/>
</dbReference>
<dbReference type="PROSITE" id="PS00107">
    <property type="entry name" value="PROTEIN_KINASE_ATP"/>
    <property type="match status" value="1"/>
</dbReference>
<evidence type="ECO:0000313" key="6">
    <source>
        <dbReference type="EMBL" id="RKF63493.1"/>
    </source>
</evidence>
<keyword evidence="6" id="KW-0808">Transferase</keyword>
<dbReference type="PANTHER" id="PTHR24347">
    <property type="entry name" value="SERINE/THREONINE-PROTEIN KINASE"/>
    <property type="match status" value="1"/>
</dbReference>
<dbReference type="GO" id="GO:0004674">
    <property type="term" value="F:protein serine/threonine kinase activity"/>
    <property type="evidence" value="ECO:0007669"/>
    <property type="project" value="UniProtKB-KW"/>
</dbReference>
<dbReference type="InterPro" id="IPR000719">
    <property type="entry name" value="Prot_kinase_dom"/>
</dbReference>
<dbReference type="InterPro" id="IPR011009">
    <property type="entry name" value="Kinase-like_dom_sf"/>
</dbReference>
<dbReference type="PROSITE" id="PS00108">
    <property type="entry name" value="PROTEIN_KINASE_ST"/>
    <property type="match status" value="1"/>
</dbReference>
<comment type="caution">
    <text evidence="6">The sequence shown here is derived from an EMBL/GenBank/DDBJ whole genome shotgun (WGS) entry which is preliminary data.</text>
</comment>
<organism evidence="6 7">
    <name type="scientific">Erysiphe neolycopersici</name>
    <dbReference type="NCBI Taxonomy" id="212602"/>
    <lineage>
        <taxon>Eukaryota</taxon>
        <taxon>Fungi</taxon>
        <taxon>Dikarya</taxon>
        <taxon>Ascomycota</taxon>
        <taxon>Pezizomycotina</taxon>
        <taxon>Leotiomycetes</taxon>
        <taxon>Erysiphales</taxon>
        <taxon>Erysiphaceae</taxon>
        <taxon>Erysiphe</taxon>
    </lineage>
</organism>
<dbReference type="Gene3D" id="1.10.510.10">
    <property type="entry name" value="Transferase(Phosphotransferase) domain 1"/>
    <property type="match status" value="1"/>
</dbReference>
<dbReference type="PROSITE" id="PS50011">
    <property type="entry name" value="PROTEIN_KINASE_DOM"/>
    <property type="match status" value="1"/>
</dbReference>
<keyword evidence="6" id="KW-0418">Kinase</keyword>
<dbReference type="FunFam" id="3.30.200.20:FF:000153">
    <property type="entry name" value="Calcium/calmodulin-dependent protein kinase type I"/>
    <property type="match status" value="1"/>
</dbReference>
<dbReference type="GO" id="GO:0005524">
    <property type="term" value="F:ATP binding"/>
    <property type="evidence" value="ECO:0007669"/>
    <property type="project" value="UniProtKB-UniRule"/>
</dbReference>
<comment type="similarity">
    <text evidence="4">Belongs to the protein kinase superfamily.</text>
</comment>
<accession>A0A420I1E1</accession>
<sequence>MITDTTSKHSNKVKIQPCQYRTGKTLGTGSYSVVKECVHINTGRYFAAKIINKRLMTGREHMVRNEIAILKHVSMGHQNVLTLVDFFETPNNLYLITDLAVGGELFDRILRKGNYYEADAVELVRATLSAVSYLHDHGIVHRDLKPENLLFRTPEENSDLLIADFGLSRILNEDKFHALTTTCGTPGYMAPEIFTKTGHGKPVDMWAIGVMTYFLLCGYAPFDRETNLEEMQAILAVDYSFVPIETWRNISLDARQFIKQCLVADSTKRITAHEALSHPFVTKLRKGDDLLPVVKKNFNARRTIHTAIDTIRAINKLRRLQDHMMNGGLSEDPIIGAIPFSRINSKDSTVSENSMNTKLATSDFISEISVHEVAETRKAQLNDVPDQTTLHLETNSKITSTGLWSPRAPQK</sequence>
<reference evidence="6 7" key="1">
    <citation type="journal article" date="2018" name="BMC Genomics">
        <title>Comparative genome analyses reveal sequence features reflecting distinct modes of host-adaptation between dicot and monocot powdery mildew.</title>
        <authorList>
            <person name="Wu Y."/>
            <person name="Ma X."/>
            <person name="Pan Z."/>
            <person name="Kale S.D."/>
            <person name="Song Y."/>
            <person name="King H."/>
            <person name="Zhang Q."/>
            <person name="Presley C."/>
            <person name="Deng X."/>
            <person name="Wei C.I."/>
            <person name="Xiao S."/>
        </authorList>
    </citation>
    <scope>NUCLEOTIDE SEQUENCE [LARGE SCALE GENOMIC DNA]</scope>
    <source>
        <strain evidence="6">UMSG2</strain>
    </source>
</reference>
<keyword evidence="7" id="KW-1185">Reference proteome</keyword>
<dbReference type="EMBL" id="MCFK01002522">
    <property type="protein sequence ID" value="RKF63493.1"/>
    <property type="molecule type" value="Genomic_DNA"/>
</dbReference>
<dbReference type="SUPFAM" id="SSF56112">
    <property type="entry name" value="Protein kinase-like (PK-like)"/>
    <property type="match status" value="1"/>
</dbReference>
<feature type="binding site" evidence="3">
    <location>
        <position position="49"/>
    </location>
    <ligand>
        <name>ATP</name>
        <dbReference type="ChEBI" id="CHEBI:30616"/>
    </ligand>
</feature>
<dbReference type="Gene3D" id="3.30.200.20">
    <property type="entry name" value="Phosphorylase Kinase, domain 1"/>
    <property type="match status" value="1"/>
</dbReference>
<feature type="domain" description="Protein kinase" evidence="5">
    <location>
        <begin position="20"/>
        <end position="281"/>
    </location>
</feature>
<protein>
    <submittedName>
        <fullName evidence="6">Calcium/calmodulin-dependent protein kinase cmkB</fullName>
    </submittedName>
</protein>
<proteinExistence type="inferred from homology"/>
<evidence type="ECO:0000256" key="2">
    <source>
        <dbReference type="ARBA" id="ARBA00022840"/>
    </source>
</evidence>
<dbReference type="AlphaFoldDB" id="A0A420I1E1"/>
<dbReference type="Pfam" id="PF00069">
    <property type="entry name" value="Pkinase"/>
    <property type="match status" value="1"/>
</dbReference>
<name>A0A420I1E1_9PEZI</name>
<keyword evidence="1 3" id="KW-0547">Nucleotide-binding</keyword>
<dbReference type="FunFam" id="1.10.510.10:FF:000257">
    <property type="entry name" value="Calcium/calmodulin-dependent protein kinase type I"/>
    <property type="match status" value="1"/>
</dbReference>